<name>A0A812E301_ACAPH</name>
<dbReference type="AlphaFoldDB" id="A0A812E301"/>
<sequence length="208" mass="24323">MYIFNCLYFFCLSSVVHLYIEVQSLIVFFSLFAIIKSGLGSAFFNQIIRFLSHCLSISPDISSLKLILFVYFSNFILSFSRFRPLARFFFLFLCIFFFSSPSLTLLFLFQCISFSLCLRLSNRFSLSFFFLLYLFSLDDRSLPLFLPLSISSLLFSFLLYSSLSLLSTHPNFPSIPIYQIKIREFLQVLYQIESHAALAFNLFPFFVN</sequence>
<keyword evidence="3" id="KW-1185">Reference proteome</keyword>
<feature type="transmembrane region" description="Helical" evidence="1">
    <location>
        <begin position="116"/>
        <end position="136"/>
    </location>
</feature>
<protein>
    <submittedName>
        <fullName evidence="2">Uncharacterized protein</fullName>
    </submittedName>
</protein>
<evidence type="ECO:0000313" key="2">
    <source>
        <dbReference type="EMBL" id="CAE1312505.1"/>
    </source>
</evidence>
<accession>A0A812E301</accession>
<organism evidence="2 3">
    <name type="scientific">Acanthosepion pharaonis</name>
    <name type="common">Pharaoh cuttlefish</name>
    <name type="synonym">Sepia pharaonis</name>
    <dbReference type="NCBI Taxonomy" id="158019"/>
    <lineage>
        <taxon>Eukaryota</taxon>
        <taxon>Metazoa</taxon>
        <taxon>Spiralia</taxon>
        <taxon>Lophotrochozoa</taxon>
        <taxon>Mollusca</taxon>
        <taxon>Cephalopoda</taxon>
        <taxon>Coleoidea</taxon>
        <taxon>Decapodiformes</taxon>
        <taxon>Sepiida</taxon>
        <taxon>Sepiina</taxon>
        <taxon>Sepiidae</taxon>
        <taxon>Acanthosepion</taxon>
    </lineage>
</organism>
<evidence type="ECO:0000313" key="3">
    <source>
        <dbReference type="Proteomes" id="UP000597762"/>
    </source>
</evidence>
<gene>
    <name evidence="2" type="ORF">SPHA_63755</name>
</gene>
<proteinExistence type="predicted"/>
<keyword evidence="1" id="KW-0812">Transmembrane</keyword>
<keyword evidence="1" id="KW-1133">Transmembrane helix</keyword>
<feature type="transmembrane region" description="Helical" evidence="1">
    <location>
        <begin position="64"/>
        <end position="82"/>
    </location>
</feature>
<evidence type="ECO:0000256" key="1">
    <source>
        <dbReference type="SAM" id="Phobius"/>
    </source>
</evidence>
<dbReference type="Proteomes" id="UP000597762">
    <property type="component" value="Unassembled WGS sequence"/>
</dbReference>
<feature type="transmembrane region" description="Helical" evidence="1">
    <location>
        <begin position="22"/>
        <end position="44"/>
    </location>
</feature>
<keyword evidence="1" id="KW-0472">Membrane</keyword>
<reference evidence="2" key="1">
    <citation type="submission" date="2021-01" db="EMBL/GenBank/DDBJ databases">
        <authorList>
            <person name="Li R."/>
            <person name="Bekaert M."/>
        </authorList>
    </citation>
    <scope>NUCLEOTIDE SEQUENCE</scope>
    <source>
        <strain evidence="2">Farmed</strain>
    </source>
</reference>
<feature type="transmembrane region" description="Helical" evidence="1">
    <location>
        <begin position="88"/>
        <end position="109"/>
    </location>
</feature>
<comment type="caution">
    <text evidence="2">The sequence shown here is derived from an EMBL/GenBank/DDBJ whole genome shotgun (WGS) entry which is preliminary data.</text>
</comment>
<feature type="transmembrane region" description="Helical" evidence="1">
    <location>
        <begin position="142"/>
        <end position="167"/>
    </location>
</feature>
<dbReference type="EMBL" id="CAHIKZ030004577">
    <property type="protein sequence ID" value="CAE1312505.1"/>
    <property type="molecule type" value="Genomic_DNA"/>
</dbReference>